<evidence type="ECO:0000313" key="1">
    <source>
        <dbReference type="EMBL" id="KKN05104.1"/>
    </source>
</evidence>
<dbReference type="EMBL" id="LAZR01004841">
    <property type="protein sequence ID" value="KKN05104.1"/>
    <property type="molecule type" value="Genomic_DNA"/>
</dbReference>
<gene>
    <name evidence="1" type="ORF">LCGC14_1090590</name>
</gene>
<protein>
    <submittedName>
        <fullName evidence="1">Uncharacterized protein</fullName>
    </submittedName>
</protein>
<reference evidence="1" key="1">
    <citation type="journal article" date="2015" name="Nature">
        <title>Complex archaea that bridge the gap between prokaryotes and eukaryotes.</title>
        <authorList>
            <person name="Spang A."/>
            <person name="Saw J.H."/>
            <person name="Jorgensen S.L."/>
            <person name="Zaremba-Niedzwiedzka K."/>
            <person name="Martijn J."/>
            <person name="Lind A.E."/>
            <person name="van Eijk R."/>
            <person name="Schleper C."/>
            <person name="Guy L."/>
            <person name="Ettema T.J."/>
        </authorList>
    </citation>
    <scope>NUCLEOTIDE SEQUENCE</scope>
</reference>
<accession>A0A0F9MGX7</accession>
<comment type="caution">
    <text evidence="1">The sequence shown here is derived from an EMBL/GenBank/DDBJ whole genome shotgun (WGS) entry which is preliminary data.</text>
</comment>
<organism evidence="1">
    <name type="scientific">marine sediment metagenome</name>
    <dbReference type="NCBI Taxonomy" id="412755"/>
    <lineage>
        <taxon>unclassified sequences</taxon>
        <taxon>metagenomes</taxon>
        <taxon>ecological metagenomes</taxon>
    </lineage>
</organism>
<dbReference type="AlphaFoldDB" id="A0A0F9MGX7"/>
<proteinExistence type="predicted"/>
<name>A0A0F9MGX7_9ZZZZ</name>
<sequence>MNRIDQAIDIINKLNATNQTYIIGHDIPVSISKYVYASLELKRREMAKELGVPENQFEFEDCVGILTGMISMETFKEAKQDSTSNIP</sequence>